<gene>
    <name evidence="2" type="ORF">IE877_13290</name>
</gene>
<dbReference type="RefSeq" id="WP_192375158.1">
    <property type="nucleotide sequence ID" value="NZ_CAJHIV010000001.1"/>
</dbReference>
<evidence type="ECO:0000313" key="2">
    <source>
        <dbReference type="EMBL" id="MBD9356840.1"/>
    </source>
</evidence>
<sequence length="321" mass="32997">MTTINSMTTSLYVSQTSISISSTKSTYNDDDQERQAVSGRGEKHGHHHGGGAFMQSVVQTLQSFGLNIPARNGGSVADDSTESDAGGGQNNSSNLGQLLQTFLQDLRQILKQSGASQSAAVAQGDTAAAQTLPKQIASATPISSPTTVPTGQAASEVSNSAQNNAGTQVTTTTSPAATATAATTTTAADAAPKPSATVVDVGQALHSFLHDLRQALKYSADRRHGSNDDAQYGDKAIGRNGYGKFTDNLQNLITTLGDTAGAAAGKYKELQDSFNDLVNVLGSAANGKKPTLLEFLNKLAGNSESSTQAPSAKGSIVFETA</sequence>
<evidence type="ECO:0000313" key="3">
    <source>
        <dbReference type="Proteomes" id="UP000652176"/>
    </source>
</evidence>
<feature type="compositionally biased region" description="Polar residues" evidence="1">
    <location>
        <begin position="138"/>
        <end position="169"/>
    </location>
</feature>
<dbReference type="EMBL" id="JACXSS010000001">
    <property type="protein sequence ID" value="MBD9356840.1"/>
    <property type="molecule type" value="Genomic_DNA"/>
</dbReference>
<proteinExistence type="predicted"/>
<organism evidence="2 3">
    <name type="scientific">Methylomonas albis</name>
    <dbReference type="NCBI Taxonomy" id="1854563"/>
    <lineage>
        <taxon>Bacteria</taxon>
        <taxon>Pseudomonadati</taxon>
        <taxon>Pseudomonadota</taxon>
        <taxon>Gammaproteobacteria</taxon>
        <taxon>Methylococcales</taxon>
        <taxon>Methylococcaceae</taxon>
        <taxon>Methylomonas</taxon>
    </lineage>
</organism>
<comment type="caution">
    <text evidence="2">The sequence shown here is derived from an EMBL/GenBank/DDBJ whole genome shotgun (WGS) entry which is preliminary data.</text>
</comment>
<feature type="region of interest" description="Disordered" evidence="1">
    <location>
        <begin position="138"/>
        <end position="177"/>
    </location>
</feature>
<feature type="region of interest" description="Disordered" evidence="1">
    <location>
        <begin position="72"/>
        <end position="93"/>
    </location>
</feature>
<reference evidence="2 3" key="1">
    <citation type="submission" date="2020-09" db="EMBL/GenBank/DDBJ databases">
        <title>Methylomonas albis sp. nov. and Methylomonas fluvii sp. nov.: Two cold-adapted methanotrophs from the River Elbe and an amended description of Methylovulum psychrotolerans strain Eb1.</title>
        <authorList>
            <person name="Bussmann I.K."/>
            <person name="Klings K.-W."/>
            <person name="Warnstedt J."/>
            <person name="Hoppert M."/>
            <person name="Saborowski A."/>
            <person name="Horn F."/>
            <person name="Liebner S."/>
        </authorList>
    </citation>
    <scope>NUCLEOTIDE SEQUENCE [LARGE SCALE GENOMIC DNA]</scope>
    <source>
        <strain evidence="2 3">EbA</strain>
    </source>
</reference>
<name>A0ABR9D140_9GAMM</name>
<accession>A0ABR9D140</accession>
<feature type="region of interest" description="Disordered" evidence="1">
    <location>
        <begin position="22"/>
        <end position="51"/>
    </location>
</feature>
<dbReference type="Proteomes" id="UP000652176">
    <property type="component" value="Unassembled WGS sequence"/>
</dbReference>
<protein>
    <recommendedName>
        <fullName evidence="4">DUF5610 domain-containing protein</fullName>
    </recommendedName>
</protein>
<evidence type="ECO:0008006" key="4">
    <source>
        <dbReference type="Google" id="ProtNLM"/>
    </source>
</evidence>
<keyword evidence="3" id="KW-1185">Reference proteome</keyword>
<evidence type="ECO:0000256" key="1">
    <source>
        <dbReference type="SAM" id="MobiDB-lite"/>
    </source>
</evidence>